<feature type="transmembrane region" description="Helical" evidence="1">
    <location>
        <begin position="121"/>
        <end position="142"/>
    </location>
</feature>
<dbReference type="EMBL" id="MU150233">
    <property type="protein sequence ID" value="KAF9468261.1"/>
    <property type="molecule type" value="Genomic_DNA"/>
</dbReference>
<feature type="transmembrane region" description="Helical" evidence="1">
    <location>
        <begin position="20"/>
        <end position="40"/>
    </location>
</feature>
<feature type="domain" description="DUF6534" evidence="2">
    <location>
        <begin position="167"/>
        <end position="254"/>
    </location>
</feature>
<dbReference type="PANTHER" id="PTHR40465">
    <property type="entry name" value="CHROMOSOME 1, WHOLE GENOME SHOTGUN SEQUENCE"/>
    <property type="match status" value="1"/>
</dbReference>
<evidence type="ECO:0000256" key="1">
    <source>
        <dbReference type="SAM" id="Phobius"/>
    </source>
</evidence>
<keyword evidence="4" id="KW-1185">Reference proteome</keyword>
<gene>
    <name evidence="3" type="ORF">BDZ94DRAFT_1246332</name>
</gene>
<keyword evidence="1" id="KW-0472">Membrane</keyword>
<dbReference type="OrthoDB" id="2681808at2759"/>
<dbReference type="PANTHER" id="PTHR40465:SF1">
    <property type="entry name" value="DUF6534 DOMAIN-CONTAINING PROTEIN"/>
    <property type="match status" value="1"/>
</dbReference>
<feature type="transmembrane region" description="Helical" evidence="1">
    <location>
        <begin position="232"/>
        <end position="251"/>
    </location>
</feature>
<keyword evidence="1" id="KW-1133">Transmembrane helix</keyword>
<name>A0A9P6CJ18_9AGAR</name>
<evidence type="ECO:0000313" key="3">
    <source>
        <dbReference type="EMBL" id="KAF9468261.1"/>
    </source>
</evidence>
<dbReference type="Pfam" id="PF20152">
    <property type="entry name" value="DUF6534"/>
    <property type="match status" value="1"/>
</dbReference>
<comment type="caution">
    <text evidence="3">The sequence shown here is derived from an EMBL/GenBank/DDBJ whole genome shotgun (WGS) entry which is preliminary data.</text>
</comment>
<keyword evidence="1" id="KW-0812">Transmembrane</keyword>
<accession>A0A9P6CJ18</accession>
<dbReference type="InterPro" id="IPR045339">
    <property type="entry name" value="DUF6534"/>
</dbReference>
<dbReference type="AlphaFoldDB" id="A0A9P6CJ18"/>
<proteinExistence type="predicted"/>
<feature type="transmembrane region" description="Helical" evidence="1">
    <location>
        <begin position="162"/>
        <end position="183"/>
    </location>
</feature>
<evidence type="ECO:0000259" key="2">
    <source>
        <dbReference type="Pfam" id="PF20152"/>
    </source>
</evidence>
<evidence type="ECO:0000313" key="4">
    <source>
        <dbReference type="Proteomes" id="UP000807353"/>
    </source>
</evidence>
<feature type="transmembrane region" description="Helical" evidence="1">
    <location>
        <begin position="52"/>
        <end position="72"/>
    </location>
</feature>
<reference evidence="3" key="1">
    <citation type="submission" date="2020-11" db="EMBL/GenBank/DDBJ databases">
        <authorList>
            <consortium name="DOE Joint Genome Institute"/>
            <person name="Ahrendt S."/>
            <person name="Riley R."/>
            <person name="Andreopoulos W."/>
            <person name="Labutti K."/>
            <person name="Pangilinan J."/>
            <person name="Ruiz-Duenas F.J."/>
            <person name="Barrasa J.M."/>
            <person name="Sanchez-Garcia M."/>
            <person name="Camarero S."/>
            <person name="Miyauchi S."/>
            <person name="Serrano A."/>
            <person name="Linde D."/>
            <person name="Babiker R."/>
            <person name="Drula E."/>
            <person name="Ayuso-Fernandez I."/>
            <person name="Pacheco R."/>
            <person name="Padilla G."/>
            <person name="Ferreira P."/>
            <person name="Barriuso J."/>
            <person name="Kellner H."/>
            <person name="Castanera R."/>
            <person name="Alfaro M."/>
            <person name="Ramirez L."/>
            <person name="Pisabarro A.G."/>
            <person name="Kuo A."/>
            <person name="Tritt A."/>
            <person name="Lipzen A."/>
            <person name="He G."/>
            <person name="Yan M."/>
            <person name="Ng V."/>
            <person name="Cullen D."/>
            <person name="Martin F."/>
            <person name="Rosso M.-N."/>
            <person name="Henrissat B."/>
            <person name="Hibbett D."/>
            <person name="Martinez A.T."/>
            <person name="Grigoriev I.V."/>
        </authorList>
    </citation>
    <scope>NUCLEOTIDE SEQUENCE</scope>
    <source>
        <strain evidence="3">CBS 247.69</strain>
    </source>
</reference>
<feature type="transmembrane region" description="Helical" evidence="1">
    <location>
        <begin position="204"/>
        <end position="226"/>
    </location>
</feature>
<organism evidence="3 4">
    <name type="scientific">Collybia nuda</name>
    <dbReference type="NCBI Taxonomy" id="64659"/>
    <lineage>
        <taxon>Eukaryota</taxon>
        <taxon>Fungi</taxon>
        <taxon>Dikarya</taxon>
        <taxon>Basidiomycota</taxon>
        <taxon>Agaricomycotina</taxon>
        <taxon>Agaricomycetes</taxon>
        <taxon>Agaricomycetidae</taxon>
        <taxon>Agaricales</taxon>
        <taxon>Tricholomatineae</taxon>
        <taxon>Clitocybaceae</taxon>
        <taxon>Collybia</taxon>
    </lineage>
</organism>
<dbReference type="Proteomes" id="UP000807353">
    <property type="component" value="Unassembled WGS sequence"/>
</dbReference>
<sequence>MRLPGVPSDIALLNGPMLLGYLFSYGLLGVLVVQLFLYHLNFPNDKRWIRYFVWSAFFVEVIMTMLATIGAWTSFASGWGDLDVLARLNWSFFILPGLSGMIATAVHGFFCWRIRVLTRGIVLPAVIIVVSAVQCVVAFYVGARAFLNPLSEISELSNFVTVWLGGSAVCDVLITITMVTLLFRANSRSTFKETHSTLRKLIKLTVETGMTTAAGAITELILFLIFPHNNMHFIVFLFLAKLYSNTLLATLNSRVIITHGSTHSYRASKPTALWEDEVRPATGGSSMNKVSVQPQPGVRITTTSTTDRTEELGMVVLDNGSQNKTDPDDIFAVQSSKTHFGQSRDDLSVINRV</sequence>
<protein>
    <recommendedName>
        <fullName evidence="2">DUF6534 domain-containing protein</fullName>
    </recommendedName>
</protein>
<feature type="transmembrane region" description="Helical" evidence="1">
    <location>
        <begin position="92"/>
        <end position="114"/>
    </location>
</feature>